<sequence>MNTLLRGNGVMVSPKPCMRLPSDQVAEPALPANRLMPYREAVSVSAASDGVPAACVRSDFLWLSTERSSARTAGSVVGAAAPAGGPPPRPR</sequence>
<keyword evidence="3" id="KW-1185">Reference proteome</keyword>
<comment type="caution">
    <text evidence="2">The sequence shown here is derived from an EMBL/GenBank/DDBJ whole genome shotgun (WGS) entry which is preliminary data.</text>
</comment>
<evidence type="ECO:0008006" key="4">
    <source>
        <dbReference type="Google" id="ProtNLM"/>
    </source>
</evidence>
<organism evidence="2 3">
    <name type="scientific">Streptomyces glaucus</name>
    <dbReference type="NCBI Taxonomy" id="284029"/>
    <lineage>
        <taxon>Bacteria</taxon>
        <taxon>Bacillati</taxon>
        <taxon>Actinomycetota</taxon>
        <taxon>Actinomycetes</taxon>
        <taxon>Kitasatosporales</taxon>
        <taxon>Streptomycetaceae</taxon>
        <taxon>Streptomyces</taxon>
    </lineage>
</organism>
<evidence type="ECO:0000256" key="1">
    <source>
        <dbReference type="SAM" id="MobiDB-lite"/>
    </source>
</evidence>
<name>A0ABP5XKT0_9ACTN</name>
<dbReference type="Proteomes" id="UP001500460">
    <property type="component" value="Unassembled WGS sequence"/>
</dbReference>
<gene>
    <name evidence="2" type="ORF">GCM10010421_53510</name>
</gene>
<evidence type="ECO:0000313" key="3">
    <source>
        <dbReference type="Proteomes" id="UP001500460"/>
    </source>
</evidence>
<dbReference type="EMBL" id="BAAATK010000047">
    <property type="protein sequence ID" value="GAA2453874.1"/>
    <property type="molecule type" value="Genomic_DNA"/>
</dbReference>
<evidence type="ECO:0000313" key="2">
    <source>
        <dbReference type="EMBL" id="GAA2453874.1"/>
    </source>
</evidence>
<proteinExistence type="predicted"/>
<feature type="region of interest" description="Disordered" evidence="1">
    <location>
        <begin position="72"/>
        <end position="91"/>
    </location>
</feature>
<protein>
    <recommendedName>
        <fullName evidence="4">Secreted protein</fullName>
    </recommendedName>
</protein>
<accession>A0ABP5XKT0</accession>
<reference evidence="3" key="1">
    <citation type="journal article" date="2019" name="Int. J. Syst. Evol. Microbiol.">
        <title>The Global Catalogue of Microorganisms (GCM) 10K type strain sequencing project: providing services to taxonomists for standard genome sequencing and annotation.</title>
        <authorList>
            <consortium name="The Broad Institute Genomics Platform"/>
            <consortium name="The Broad Institute Genome Sequencing Center for Infectious Disease"/>
            <person name="Wu L."/>
            <person name="Ma J."/>
        </authorList>
    </citation>
    <scope>NUCLEOTIDE SEQUENCE [LARGE SCALE GENOMIC DNA]</scope>
    <source>
        <strain evidence="3">JCM 6922</strain>
    </source>
</reference>
<feature type="compositionally biased region" description="Low complexity" evidence="1">
    <location>
        <begin position="73"/>
        <end position="83"/>
    </location>
</feature>